<dbReference type="AlphaFoldDB" id="A0A316UFZ7"/>
<dbReference type="PANTHER" id="PTHR11358">
    <property type="entry name" value="ARGINASE/AGMATINASE"/>
    <property type="match status" value="1"/>
</dbReference>
<evidence type="ECO:0000313" key="6">
    <source>
        <dbReference type="Proteomes" id="UP000245942"/>
    </source>
</evidence>
<organism evidence="5 6">
    <name type="scientific">Pseudomicrostroma glucosiphilum</name>
    <dbReference type="NCBI Taxonomy" id="1684307"/>
    <lineage>
        <taxon>Eukaryota</taxon>
        <taxon>Fungi</taxon>
        <taxon>Dikarya</taxon>
        <taxon>Basidiomycota</taxon>
        <taxon>Ustilaginomycotina</taxon>
        <taxon>Exobasidiomycetes</taxon>
        <taxon>Microstromatales</taxon>
        <taxon>Microstromatales incertae sedis</taxon>
        <taxon>Pseudomicrostroma</taxon>
    </lineage>
</organism>
<dbReference type="GO" id="GO:0033389">
    <property type="term" value="P:putrescine biosynthetic process from arginine, via agmatine"/>
    <property type="evidence" value="ECO:0007669"/>
    <property type="project" value="TreeGrafter"/>
</dbReference>
<dbReference type="FunFam" id="3.40.800.10:FF:000014">
    <property type="entry name" value="Arginase family protein"/>
    <property type="match status" value="1"/>
</dbReference>
<accession>A0A316UFZ7</accession>
<dbReference type="PROSITE" id="PS51409">
    <property type="entry name" value="ARGINASE_2"/>
    <property type="match status" value="1"/>
</dbReference>
<evidence type="ECO:0000256" key="2">
    <source>
        <dbReference type="ARBA" id="ARBA00022723"/>
    </source>
</evidence>
<dbReference type="InterPro" id="IPR006035">
    <property type="entry name" value="Ureohydrolase"/>
</dbReference>
<dbReference type="RefSeq" id="XP_025349225.1">
    <property type="nucleotide sequence ID" value="XM_025489447.1"/>
</dbReference>
<reference evidence="5 6" key="1">
    <citation type="journal article" date="2018" name="Mol. Biol. Evol.">
        <title>Broad Genomic Sampling Reveals a Smut Pathogenic Ancestry of the Fungal Clade Ustilaginomycotina.</title>
        <authorList>
            <person name="Kijpornyongpan T."/>
            <person name="Mondo S.J."/>
            <person name="Barry K."/>
            <person name="Sandor L."/>
            <person name="Lee J."/>
            <person name="Lipzen A."/>
            <person name="Pangilinan J."/>
            <person name="LaButti K."/>
            <person name="Hainaut M."/>
            <person name="Henrissat B."/>
            <person name="Grigoriev I.V."/>
            <person name="Spatafora J.W."/>
            <person name="Aime M.C."/>
        </authorList>
    </citation>
    <scope>NUCLEOTIDE SEQUENCE [LARGE SCALE GENOMIC DNA]</scope>
    <source>
        <strain evidence="5 6">MCA 4718</strain>
    </source>
</reference>
<comment type="similarity">
    <text evidence="1">Belongs to the arginase family. Agmatinase subfamily.</text>
</comment>
<dbReference type="Gene3D" id="3.40.800.10">
    <property type="entry name" value="Ureohydrolase domain"/>
    <property type="match status" value="1"/>
</dbReference>
<dbReference type="GO" id="GO:0008783">
    <property type="term" value="F:agmatinase activity"/>
    <property type="evidence" value="ECO:0007669"/>
    <property type="project" value="TreeGrafter"/>
</dbReference>
<dbReference type="GO" id="GO:0046872">
    <property type="term" value="F:metal ion binding"/>
    <property type="evidence" value="ECO:0007669"/>
    <property type="project" value="UniProtKB-KW"/>
</dbReference>
<dbReference type="InterPro" id="IPR020855">
    <property type="entry name" value="Ureohydrolase_Mn_BS"/>
</dbReference>
<evidence type="ECO:0000313" key="5">
    <source>
        <dbReference type="EMBL" id="PWN22065.1"/>
    </source>
</evidence>
<sequence>MDMDMLTIPPSTCGSLMESTESHIPNANINLQTPAGDAIFAGLGTFGHLPFGACLSPITAHIPHGSEELAPGDNFDVGIIGMPFDTAVSFRPGARFGPSGIRHNSKRMSKFRGYNVPLGLNVYESGQKILDCGDIPVTAFDNTLALQQMEQGYLSLLHRPTNTTQVKRRRGETVAEEILDTPLYTKTGKLHPKMITLGGDHTLVLPVLRALNTAYGPVAVIHFDSHLDSWDPGFYGGEDTSKTSAINHGTFFWHASNEGLIRNGSATHAGIRTRLAQASDYDDDFKSGFTLQEASVIDDIGTAGIVENIRKAVAGNPVYLSIDIDVLDPSAAPATGTPETGGWSTRELRKIIRGLDGLDIIGADIVEVAPPYDTQASLTQMAAADLVWEILGLMVKRGPLVEGTQSLK</sequence>
<dbReference type="Pfam" id="PF00491">
    <property type="entry name" value="Arginase"/>
    <property type="match status" value="1"/>
</dbReference>
<dbReference type="PROSITE" id="PS01053">
    <property type="entry name" value="ARGINASE_1"/>
    <property type="match status" value="1"/>
</dbReference>
<gene>
    <name evidence="5" type="ORF">BCV69DRAFT_163424</name>
</gene>
<keyword evidence="6" id="KW-1185">Reference proteome</keyword>
<dbReference type="SUPFAM" id="SSF52768">
    <property type="entry name" value="Arginase/deacetylase"/>
    <property type="match status" value="1"/>
</dbReference>
<dbReference type="InterPro" id="IPR023696">
    <property type="entry name" value="Ureohydrolase_dom_sf"/>
</dbReference>
<proteinExistence type="inferred from homology"/>
<dbReference type="PANTHER" id="PTHR11358:SF26">
    <property type="entry name" value="GUANIDINO ACID HYDROLASE, MITOCHONDRIAL"/>
    <property type="match status" value="1"/>
</dbReference>
<dbReference type="OrthoDB" id="288726at2759"/>
<name>A0A316UFZ7_9BASI</name>
<keyword evidence="2" id="KW-0479">Metal-binding</keyword>
<evidence type="ECO:0000256" key="1">
    <source>
        <dbReference type="ARBA" id="ARBA00009227"/>
    </source>
</evidence>
<dbReference type="PRINTS" id="PR00116">
    <property type="entry name" value="ARGINASE"/>
</dbReference>
<dbReference type="Proteomes" id="UP000245942">
    <property type="component" value="Unassembled WGS sequence"/>
</dbReference>
<evidence type="ECO:0000256" key="4">
    <source>
        <dbReference type="RuleBase" id="RU003684"/>
    </source>
</evidence>
<dbReference type="STRING" id="1684307.A0A316UFZ7"/>
<protein>
    <submittedName>
        <fullName evidence="5">Agmatinase</fullName>
    </submittedName>
</protein>
<evidence type="ECO:0000256" key="3">
    <source>
        <dbReference type="ARBA" id="ARBA00022801"/>
    </source>
</evidence>
<keyword evidence="3 4" id="KW-0378">Hydrolase</keyword>
<dbReference type="CDD" id="cd11592">
    <property type="entry name" value="Agmatinase_PAH"/>
    <property type="match status" value="1"/>
</dbReference>
<dbReference type="EMBL" id="KZ819324">
    <property type="protein sequence ID" value="PWN22065.1"/>
    <property type="molecule type" value="Genomic_DNA"/>
</dbReference>
<dbReference type="GeneID" id="37011181"/>